<gene>
    <name evidence="3" type="ORF">CDL15_Pgr022575</name>
    <name evidence="4" type="ORF">CRG98_032949</name>
</gene>
<dbReference type="EMBL" id="MTKT01000813">
    <property type="protein sequence ID" value="OWM87464.1"/>
    <property type="molecule type" value="Genomic_DNA"/>
</dbReference>
<evidence type="ECO:0000313" key="4">
    <source>
        <dbReference type="EMBL" id="PKI46607.1"/>
    </source>
</evidence>
<dbReference type="AlphaFoldDB" id="A0A218XRB0"/>
<evidence type="ECO:0000256" key="1">
    <source>
        <dbReference type="ARBA" id="ARBA00007626"/>
    </source>
</evidence>
<evidence type="ECO:0000313" key="6">
    <source>
        <dbReference type="Proteomes" id="UP000233551"/>
    </source>
</evidence>
<dbReference type="OrthoDB" id="185373at2759"/>
<dbReference type="Proteomes" id="UP000233551">
    <property type="component" value="Unassembled WGS sequence"/>
</dbReference>
<evidence type="ECO:0000313" key="3">
    <source>
        <dbReference type="EMBL" id="OWM87464.1"/>
    </source>
</evidence>
<reference evidence="5" key="1">
    <citation type="journal article" date="2017" name="Plant J.">
        <title>The pomegranate (Punica granatum L.) genome and the genomics of punicalagin biosynthesis.</title>
        <authorList>
            <person name="Qin G."/>
            <person name="Xu C."/>
            <person name="Ming R."/>
            <person name="Tang H."/>
            <person name="Guyot R."/>
            <person name="Kramer E.M."/>
            <person name="Hu Y."/>
            <person name="Yi X."/>
            <person name="Qi Y."/>
            <person name="Xu X."/>
            <person name="Gao Z."/>
            <person name="Pan H."/>
            <person name="Jian J."/>
            <person name="Tian Y."/>
            <person name="Yue Z."/>
            <person name="Xu Y."/>
        </authorList>
    </citation>
    <scope>NUCLEOTIDE SEQUENCE [LARGE SCALE GENOMIC DNA]</scope>
    <source>
        <strain evidence="5">cv. Dabenzi</strain>
    </source>
</reference>
<name>A0A218XRB0_PUNGR</name>
<dbReference type="EMBL" id="PGOL01002599">
    <property type="protein sequence ID" value="PKI46607.1"/>
    <property type="molecule type" value="Genomic_DNA"/>
</dbReference>
<dbReference type="Pfam" id="PF01535">
    <property type="entry name" value="PPR"/>
    <property type="match status" value="2"/>
</dbReference>
<organism evidence="3 5">
    <name type="scientific">Punica granatum</name>
    <name type="common">Pomegranate</name>
    <dbReference type="NCBI Taxonomy" id="22663"/>
    <lineage>
        <taxon>Eukaryota</taxon>
        <taxon>Viridiplantae</taxon>
        <taxon>Streptophyta</taxon>
        <taxon>Embryophyta</taxon>
        <taxon>Tracheophyta</taxon>
        <taxon>Spermatophyta</taxon>
        <taxon>Magnoliopsida</taxon>
        <taxon>eudicotyledons</taxon>
        <taxon>Gunneridae</taxon>
        <taxon>Pentapetalae</taxon>
        <taxon>rosids</taxon>
        <taxon>malvids</taxon>
        <taxon>Myrtales</taxon>
        <taxon>Lythraceae</taxon>
        <taxon>Punica</taxon>
    </lineage>
</organism>
<dbReference type="Pfam" id="PF13812">
    <property type="entry name" value="PPR_3"/>
    <property type="match status" value="1"/>
</dbReference>
<reference evidence="4 6" key="3">
    <citation type="submission" date="2017-11" db="EMBL/GenBank/DDBJ databases">
        <title>De-novo sequencing of pomegranate (Punica granatum L.) genome.</title>
        <authorList>
            <person name="Akparov Z."/>
            <person name="Amiraslanov A."/>
            <person name="Hajiyeva S."/>
            <person name="Abbasov M."/>
            <person name="Kaur K."/>
            <person name="Hamwieh A."/>
            <person name="Solovyev V."/>
            <person name="Salamov A."/>
            <person name="Braich B."/>
            <person name="Kosarev P."/>
            <person name="Mahmoud A."/>
            <person name="Hajiyev E."/>
            <person name="Babayeva S."/>
            <person name="Izzatullayeva V."/>
            <person name="Mammadov A."/>
            <person name="Mammadov A."/>
            <person name="Sharifova S."/>
            <person name="Ojaghi J."/>
            <person name="Eynullazada K."/>
            <person name="Bayramov B."/>
            <person name="Abdulazimova A."/>
            <person name="Shahmuradov I."/>
        </authorList>
    </citation>
    <scope>NUCLEOTIDE SEQUENCE [LARGE SCALE GENOMIC DNA]</scope>
    <source>
        <strain evidence="4">AG2017</strain>
        <strain evidence="6">cv. AG2017</strain>
        <tissue evidence="4">Leaf</tissue>
    </source>
</reference>
<dbReference type="GeneID" id="116187771"/>
<dbReference type="InterPro" id="IPR011990">
    <property type="entry name" value="TPR-like_helical_dom_sf"/>
</dbReference>
<dbReference type="NCBIfam" id="TIGR00756">
    <property type="entry name" value="PPR"/>
    <property type="match status" value="1"/>
</dbReference>
<evidence type="ECO:0000256" key="2">
    <source>
        <dbReference type="ARBA" id="ARBA00022737"/>
    </source>
</evidence>
<keyword evidence="2" id="KW-0677">Repeat</keyword>
<comment type="similarity">
    <text evidence="1">Belongs to the PPR family. P subfamily.</text>
</comment>
<reference evidence="3" key="2">
    <citation type="submission" date="2017-06" db="EMBL/GenBank/DDBJ databases">
        <title>The pomegranate genome and the genomics of punicalagin biosynthesis.</title>
        <authorList>
            <person name="Xu C."/>
        </authorList>
    </citation>
    <scope>NUCLEOTIDE SEQUENCE [LARGE SCALE GENOMIC DNA]</scope>
    <source>
        <tissue evidence="3">Fresh leaf</tissue>
    </source>
</reference>
<dbReference type="Gene3D" id="1.25.40.10">
    <property type="entry name" value="Tetratricopeptide repeat domain"/>
    <property type="match status" value="2"/>
</dbReference>
<dbReference type="PANTHER" id="PTHR47939:SF11">
    <property type="entry name" value="TETRATRICOPEPTIDE-LIKE HELICAL DOMAIN SUPERFAMILY"/>
    <property type="match status" value="1"/>
</dbReference>
<evidence type="ECO:0000313" key="5">
    <source>
        <dbReference type="Proteomes" id="UP000197138"/>
    </source>
</evidence>
<dbReference type="PANTHER" id="PTHR47939">
    <property type="entry name" value="MEMBRANE-ASSOCIATED SALT-INDUCIBLE PROTEIN-LIKE"/>
    <property type="match status" value="1"/>
</dbReference>
<dbReference type="InterPro" id="IPR002885">
    <property type="entry name" value="PPR_rpt"/>
</dbReference>
<accession>A0A218XRB0</accession>
<dbReference type="STRING" id="22663.A0A218XRB0"/>
<comment type="caution">
    <text evidence="3">The sequence shown here is derived from an EMBL/GenBank/DDBJ whole genome shotgun (WGS) entry which is preliminary data.</text>
</comment>
<dbReference type="InterPro" id="IPR050667">
    <property type="entry name" value="PPR-containing_protein"/>
</dbReference>
<protein>
    <submittedName>
        <fullName evidence="3">Uncharacterized protein</fullName>
    </submittedName>
</protein>
<dbReference type="Proteomes" id="UP000197138">
    <property type="component" value="Unassembled WGS sequence"/>
</dbReference>
<keyword evidence="6" id="KW-1185">Reference proteome</keyword>
<proteinExistence type="inferred from homology"/>
<sequence length="419" mass="47230">MASSLRSIFSSGKYAVAKSRSPPAPPLSFRTAMKALESERDPEKMDELLNQCSKSFKGRRSHLSSMAKLARAHRSDLVDRLIDGQSSHDPEGLWIRLMKCDARSTRGLRMFDLACDAKSVRLTEKSLCTFLALHMRKEAPVKIETSSISKLLKTMSERTGVRPTIISLNQVLTAFVDRNDIGSALEWIEEMENNWNVTPTTGTYNILLGAHLKSRNLSGFDAILEAIAENGLEFNVVTRNYQIMRLCESNECVRAKRLLHDMVSIGYSPSLASYIALIDGFGRLRDIESAREVFNLISPPSRDAYCSLFRAEVEAGDFDSAMETCKEMVKRKRKRMWVPPVDAMQGLLDGLAEEGPSTRLPEAMEVVEKMKTRLKGRALESWREIDIAMPLKLKTAKPLFFIFLNHKNRSDCTKLQGNQ</sequence>